<proteinExistence type="predicted"/>
<dbReference type="InterPro" id="IPR012961">
    <property type="entry name" value="Ski2/MTR4_C"/>
</dbReference>
<feature type="compositionally biased region" description="Pro residues" evidence="1">
    <location>
        <begin position="208"/>
        <end position="226"/>
    </location>
</feature>
<dbReference type="AlphaFoldDB" id="A0A0R3UBS9"/>
<sequence length="241" mass="26385">MIDWRRSCYIIQSVKPSYGVFYGLGLAVCEIDQREVLLCEALCRGLLDYQTPAEAAALLSCFVYDSHCEGRRPFVVARLQAVAERMLELACELKYFSARTGVDDGGIDFHVSPGLVEATYAWARGNPLSLVAGQSGADEGHLLRAFKRLGEVLQQACKACRRLGYEALQTLMCDAHVAINRGALTKSSLYISDDMWYRDVSSCSSSFLPPPPPPTPPPLPPLPPFPSSSATSSFAFCLHTL</sequence>
<dbReference type="Pfam" id="PF08148">
    <property type="entry name" value="DSHCT"/>
    <property type="match status" value="1"/>
</dbReference>
<reference evidence="3 4" key="1">
    <citation type="submission" date="2018-10" db="EMBL/GenBank/DDBJ databases">
        <authorList>
            <consortium name="Pathogen Informatics"/>
        </authorList>
    </citation>
    <scope>NUCLEOTIDE SEQUENCE [LARGE SCALE GENOMIC DNA]</scope>
</reference>
<evidence type="ECO:0000313" key="3">
    <source>
        <dbReference type="EMBL" id="VDD78375.1"/>
    </source>
</evidence>
<name>A0A0R3UBS9_MESCO</name>
<feature type="region of interest" description="Disordered" evidence="1">
    <location>
        <begin position="207"/>
        <end position="226"/>
    </location>
</feature>
<dbReference type="STRING" id="53468.A0A0R3UBS9"/>
<reference evidence="5" key="2">
    <citation type="submission" date="2019-11" db="UniProtKB">
        <authorList>
            <consortium name="WormBaseParasite"/>
        </authorList>
    </citation>
    <scope>IDENTIFICATION</scope>
</reference>
<feature type="domain" description="ATP-dependent RNA helicase Ski2/MTR4 C-terminal" evidence="2">
    <location>
        <begin position="23"/>
        <end position="191"/>
    </location>
</feature>
<dbReference type="WBParaSite" id="MCU_012940-RA">
    <property type="protein sequence ID" value="MCU_012940-RA"/>
    <property type="gene ID" value="MCU_012940"/>
</dbReference>
<accession>A0A0R3UBS9</accession>
<organism evidence="3 4">
    <name type="scientific">Mesocestoides corti</name>
    <name type="common">Flatworm</name>
    <dbReference type="NCBI Taxonomy" id="53468"/>
    <lineage>
        <taxon>Eukaryota</taxon>
        <taxon>Metazoa</taxon>
        <taxon>Spiralia</taxon>
        <taxon>Lophotrochozoa</taxon>
        <taxon>Platyhelminthes</taxon>
        <taxon>Cestoda</taxon>
        <taxon>Eucestoda</taxon>
        <taxon>Cyclophyllidea</taxon>
        <taxon>Mesocestoididae</taxon>
        <taxon>Mesocestoides</taxon>
    </lineage>
</organism>
<dbReference type="OrthoDB" id="6284693at2759"/>
<dbReference type="EMBL" id="UXSR01001566">
    <property type="protein sequence ID" value="VDD78375.1"/>
    <property type="molecule type" value="Genomic_DNA"/>
</dbReference>
<evidence type="ECO:0000259" key="2">
    <source>
        <dbReference type="SMART" id="SM01142"/>
    </source>
</evidence>
<keyword evidence="4" id="KW-1185">Reference proteome</keyword>
<evidence type="ECO:0000313" key="5">
    <source>
        <dbReference type="WBParaSite" id="MCU_012940-RA"/>
    </source>
</evidence>
<evidence type="ECO:0000313" key="4">
    <source>
        <dbReference type="Proteomes" id="UP000267029"/>
    </source>
</evidence>
<evidence type="ECO:0000256" key="1">
    <source>
        <dbReference type="SAM" id="MobiDB-lite"/>
    </source>
</evidence>
<dbReference type="Gene3D" id="1.10.3380.30">
    <property type="match status" value="1"/>
</dbReference>
<dbReference type="SMART" id="SM01142">
    <property type="entry name" value="DSHCT"/>
    <property type="match status" value="1"/>
</dbReference>
<dbReference type="Proteomes" id="UP000267029">
    <property type="component" value="Unassembled WGS sequence"/>
</dbReference>
<protein>
    <submittedName>
        <fullName evidence="5">DSHCT domain-containing protein</fullName>
    </submittedName>
</protein>
<gene>
    <name evidence="3" type="ORF">MCOS_LOCUS4378</name>
</gene>